<evidence type="ECO:0000256" key="2">
    <source>
        <dbReference type="ARBA" id="ARBA00022801"/>
    </source>
</evidence>
<organism evidence="6 7">
    <name type="scientific">Fusarium sporotrichioides</name>
    <dbReference type="NCBI Taxonomy" id="5514"/>
    <lineage>
        <taxon>Eukaryota</taxon>
        <taxon>Fungi</taxon>
        <taxon>Dikarya</taxon>
        <taxon>Ascomycota</taxon>
        <taxon>Pezizomycotina</taxon>
        <taxon>Sordariomycetes</taxon>
        <taxon>Hypocreomycetidae</taxon>
        <taxon>Hypocreales</taxon>
        <taxon>Nectriaceae</taxon>
        <taxon>Fusarium</taxon>
    </lineage>
</organism>
<dbReference type="STRING" id="5514.A0A395SHM9"/>
<evidence type="ECO:0000313" key="7">
    <source>
        <dbReference type="Proteomes" id="UP000266152"/>
    </source>
</evidence>
<feature type="chain" id="PRO_5017199222" evidence="5">
    <location>
        <begin position="21"/>
        <end position="395"/>
    </location>
</feature>
<dbReference type="Gene3D" id="3.40.50.300">
    <property type="entry name" value="P-loop containing nucleotide triphosphate hydrolases"/>
    <property type="match status" value="1"/>
</dbReference>
<evidence type="ECO:0000256" key="5">
    <source>
        <dbReference type="SAM" id="SignalP"/>
    </source>
</evidence>
<evidence type="ECO:0000256" key="1">
    <source>
        <dbReference type="ARBA" id="ARBA00022741"/>
    </source>
</evidence>
<accession>A0A395SHM9</accession>
<keyword evidence="3 6" id="KW-0347">Helicase</keyword>
<feature type="signal peptide" evidence="5">
    <location>
        <begin position="1"/>
        <end position="20"/>
    </location>
</feature>
<dbReference type="AlphaFoldDB" id="A0A395SHM9"/>
<dbReference type="GO" id="GO:0016787">
    <property type="term" value="F:hydrolase activity"/>
    <property type="evidence" value="ECO:0007669"/>
    <property type="project" value="UniProtKB-KW"/>
</dbReference>
<keyword evidence="1" id="KW-0547">Nucleotide-binding</keyword>
<dbReference type="GO" id="GO:0003723">
    <property type="term" value="F:RNA binding"/>
    <property type="evidence" value="ECO:0007669"/>
    <property type="project" value="TreeGrafter"/>
</dbReference>
<dbReference type="Proteomes" id="UP000266152">
    <property type="component" value="Unassembled WGS sequence"/>
</dbReference>
<dbReference type="PANTHER" id="PTHR18934:SF99">
    <property type="entry name" value="ATP-DEPENDENT RNA HELICASE DHX37-RELATED"/>
    <property type="match status" value="1"/>
</dbReference>
<protein>
    <submittedName>
        <fullName evidence="6">Pre-mrna-splicing factor atp-dependent rna helicase prp43</fullName>
    </submittedName>
</protein>
<sequence length="395" mass="44417">MNRGDLCSIWANTLLLCLFAGNKEQLALVVMTMEGLCPDGDFVNRQPDTKPQGEEKGKQKVMRTFAKDCATLYGDSGPIICSAKSYGQSSARYQVSAFVMLTIGFQTDPIRMLTGHNKILVELCFISIRVIAVVGAATRVAEELDVEVGTIVGYQTRYEKAVSPKTCLVFMTKGILFRRLDAMLPLPFRRTPLVSGQAELVVQTTAKFTDSTLKIRTTTEVVLRLKGLGYKNITHFDFLDPHTLKTTCVLLMILRTCCRPARGRQHALHYPGWRVRFITRLNAMHCFMQIEQDLSSEEQEVEACCNEYFIDYRAATEALETHRRIEDIIEKDSLNRRGIPRNDINNLLYNKPLRKSLTAGVFTRAGICIEEGHYKVLRCNGGFLIDPDSPLVGMG</sequence>
<reference evidence="6 7" key="1">
    <citation type="journal article" date="2018" name="PLoS Pathog.">
        <title>Evolution of structural diversity of trichothecenes, a family of toxins produced by plant pathogenic and entomopathogenic fungi.</title>
        <authorList>
            <person name="Proctor R.H."/>
            <person name="McCormick S.P."/>
            <person name="Kim H.S."/>
            <person name="Cardoza R.E."/>
            <person name="Stanley A.M."/>
            <person name="Lindo L."/>
            <person name="Kelly A."/>
            <person name="Brown D.W."/>
            <person name="Lee T."/>
            <person name="Vaughan M.M."/>
            <person name="Alexander N.J."/>
            <person name="Busman M."/>
            <person name="Gutierrez S."/>
        </authorList>
    </citation>
    <scope>NUCLEOTIDE SEQUENCE [LARGE SCALE GENOMIC DNA]</scope>
    <source>
        <strain evidence="6 7">NRRL 3299</strain>
    </source>
</reference>
<keyword evidence="7" id="KW-1185">Reference proteome</keyword>
<keyword evidence="4" id="KW-0067">ATP-binding</keyword>
<gene>
    <name evidence="6" type="ORF">FSPOR_3006</name>
</gene>
<evidence type="ECO:0000256" key="4">
    <source>
        <dbReference type="ARBA" id="ARBA00022840"/>
    </source>
</evidence>
<comment type="caution">
    <text evidence="6">The sequence shown here is derived from an EMBL/GenBank/DDBJ whole genome shotgun (WGS) entry which is preliminary data.</text>
</comment>
<dbReference type="InterPro" id="IPR027417">
    <property type="entry name" value="P-loop_NTPase"/>
</dbReference>
<dbReference type="GO" id="GO:0005524">
    <property type="term" value="F:ATP binding"/>
    <property type="evidence" value="ECO:0007669"/>
    <property type="project" value="UniProtKB-KW"/>
</dbReference>
<name>A0A395SHM9_FUSSP</name>
<dbReference type="PANTHER" id="PTHR18934">
    <property type="entry name" value="ATP-DEPENDENT RNA HELICASE"/>
    <property type="match status" value="1"/>
</dbReference>
<evidence type="ECO:0000256" key="3">
    <source>
        <dbReference type="ARBA" id="ARBA00022806"/>
    </source>
</evidence>
<dbReference type="GO" id="GO:0004386">
    <property type="term" value="F:helicase activity"/>
    <property type="evidence" value="ECO:0007669"/>
    <property type="project" value="UniProtKB-KW"/>
</dbReference>
<keyword evidence="2" id="KW-0378">Hydrolase</keyword>
<proteinExistence type="predicted"/>
<evidence type="ECO:0000313" key="6">
    <source>
        <dbReference type="EMBL" id="RGP71891.1"/>
    </source>
</evidence>
<keyword evidence="5" id="KW-0732">Signal</keyword>
<dbReference type="EMBL" id="PXOF01000038">
    <property type="protein sequence ID" value="RGP71891.1"/>
    <property type="molecule type" value="Genomic_DNA"/>
</dbReference>